<dbReference type="Proteomes" id="UP000187059">
    <property type="component" value="Plasmid pPABY2"/>
</dbReference>
<feature type="domain" description="Plasmid replication protein C C-terminal" evidence="3">
    <location>
        <begin position="290"/>
        <end position="389"/>
    </location>
</feature>
<keyword evidence="5" id="KW-1185">Reference proteome</keyword>
<geneLocation type="plasmid" evidence="5">
    <name>ppaby2</name>
</geneLocation>
<reference evidence="4 5" key="1">
    <citation type="submission" date="2016-04" db="EMBL/GenBank/DDBJ databases">
        <title>Deep-sea bacteria in the southern Pacific.</title>
        <authorList>
            <person name="Tang K."/>
        </authorList>
    </citation>
    <scope>NUCLEOTIDE SEQUENCE [LARGE SCALE GENOMIC DNA]</scope>
    <source>
        <strain evidence="4 5">JLT2014</strain>
        <plasmid evidence="5">ppaby2</plasmid>
    </source>
</reference>
<evidence type="ECO:0000313" key="5">
    <source>
        <dbReference type="Proteomes" id="UP000187059"/>
    </source>
</evidence>
<dbReference type="EMBL" id="CP015090">
    <property type="protein sequence ID" value="APZ50534.1"/>
    <property type="molecule type" value="Genomic_DNA"/>
</dbReference>
<dbReference type="InterPro" id="IPR021760">
    <property type="entry name" value="RepC_C"/>
</dbReference>
<dbReference type="InterPro" id="IPR047611">
    <property type="entry name" value="RepABC_RepC"/>
</dbReference>
<gene>
    <name evidence="4" type="ORF">Ga0080574_TMP200</name>
</gene>
<proteinExistence type="predicted"/>
<dbReference type="NCBIfam" id="NF040974">
    <property type="entry name" value="RepABC_RepC"/>
    <property type="match status" value="1"/>
</dbReference>
<evidence type="ECO:0000313" key="4">
    <source>
        <dbReference type="EMBL" id="APZ50534.1"/>
    </source>
</evidence>
<accession>A0A1P8UMA4</accession>
<feature type="region of interest" description="Disordered" evidence="1">
    <location>
        <begin position="224"/>
        <end position="263"/>
    </location>
</feature>
<name>A0A1P8UMA4_9RHOB</name>
<keyword evidence="4" id="KW-0614">Plasmid</keyword>
<feature type="domain" description="Plasmid replication protein C N-terminal" evidence="2">
    <location>
        <begin position="8"/>
        <end position="167"/>
    </location>
</feature>
<sequence length="392" mass="43012">MQASLRHRDAETTPCPAVDKWQALRSLSAAREIYGLSDRDLAVLQALISFHPETRLDPSAGAPVVYPSNASICERLNGMPCSTMRRHLGHLVAAGILLRRDSPNGKRYARRLAGTKVAYGFDLTPLAHRFAEFQDAAERLKARNDRLRHLREIVSLMRRDLAALAEFGAMEHPDAASWDAFDDLARLTARTLRRKLDEDKLTAIQATLTDALTTAQQALELVKTPNLSSSDDRIEQHHQSSEKDSFESEHGCESAKANTTPGQNKELGVAEASANASATVVPLPETRTPPLRMVLSVCGELQSYSPDPIRGWPDLIAAAERLYPMAGISPDCWEDAVGVMGREQAAIVLAAMLERFTEIRSPGAYLRHLARMASEGRFSSGPMLAALTRRAA</sequence>
<dbReference type="SUPFAM" id="SSF46785">
    <property type="entry name" value="Winged helix' DNA-binding domain"/>
    <property type="match status" value="1"/>
</dbReference>
<organism evidence="4 5">
    <name type="scientific">Salipiger abyssi</name>
    <dbReference type="NCBI Taxonomy" id="1250539"/>
    <lineage>
        <taxon>Bacteria</taxon>
        <taxon>Pseudomonadati</taxon>
        <taxon>Pseudomonadota</taxon>
        <taxon>Alphaproteobacteria</taxon>
        <taxon>Rhodobacterales</taxon>
        <taxon>Roseobacteraceae</taxon>
        <taxon>Salipiger</taxon>
    </lineage>
</organism>
<feature type="compositionally biased region" description="Basic and acidic residues" evidence="1">
    <location>
        <begin position="230"/>
        <end position="253"/>
    </location>
</feature>
<evidence type="ECO:0000259" key="2">
    <source>
        <dbReference type="Pfam" id="PF03428"/>
    </source>
</evidence>
<protein>
    <submittedName>
        <fullName evidence="4">Replication initiation protein RepC</fullName>
    </submittedName>
</protein>
<dbReference type="InterPro" id="IPR005090">
    <property type="entry name" value="RepC_N"/>
</dbReference>
<evidence type="ECO:0000256" key="1">
    <source>
        <dbReference type="SAM" id="MobiDB-lite"/>
    </source>
</evidence>
<dbReference type="Pfam" id="PF11800">
    <property type="entry name" value="RP-C_C"/>
    <property type="match status" value="1"/>
</dbReference>
<dbReference type="AlphaFoldDB" id="A0A1P8UMA4"/>
<dbReference type="KEGG" id="paby:Ga0080574_TMP200"/>
<evidence type="ECO:0000259" key="3">
    <source>
        <dbReference type="Pfam" id="PF11800"/>
    </source>
</evidence>
<dbReference type="Pfam" id="PF03428">
    <property type="entry name" value="RP-C"/>
    <property type="match status" value="1"/>
</dbReference>
<dbReference type="InterPro" id="IPR036390">
    <property type="entry name" value="WH_DNA-bd_sf"/>
</dbReference>